<proteinExistence type="predicted"/>
<protein>
    <submittedName>
        <fullName evidence="1">Uncharacterized protein</fullName>
    </submittedName>
</protein>
<dbReference type="RefSeq" id="WP_004682260.1">
    <property type="nucleotide sequence ID" value="NZ_EQ999534.1"/>
</dbReference>
<gene>
    <name evidence="1" type="ORF">BALG_02066</name>
</gene>
<dbReference type="AlphaFoldDB" id="A0A0E1WVC2"/>
<accession>A0A0E1WVC2</accession>
<sequence length="68" mass="7203">MLTGSDAAPDNCAKTIFDASFRKVDGFSRQDYSSGLTGRLSERSRKGLGALSGGLPVATYWASCGLKR</sequence>
<reference evidence="1" key="1">
    <citation type="submission" date="2009-01" db="EMBL/GenBank/DDBJ databases">
        <title>The Genome Sequence of Brucella pinnipedialis M292/94/1.</title>
        <authorList>
            <consortium name="The Broad Institute Genome Sequencing Platform"/>
            <person name="Ward D."/>
            <person name="Young S.K."/>
            <person name="Kodira C.D."/>
            <person name="Zeng Q."/>
            <person name="Koehrsen M."/>
            <person name="Alvarado L."/>
            <person name="Berlin A."/>
            <person name="Borenstein D."/>
            <person name="Chen Z."/>
            <person name="Engels R."/>
            <person name="Freedman E."/>
            <person name="Gellesch M."/>
            <person name="Goldberg J."/>
            <person name="Griggs A."/>
            <person name="Gujja S."/>
            <person name="Heiman D."/>
            <person name="Hepburn T."/>
            <person name="Howarth C."/>
            <person name="Jen D."/>
            <person name="Larson L."/>
            <person name="Lewis B."/>
            <person name="Mehta T."/>
            <person name="Park D."/>
            <person name="Pearson M."/>
            <person name="Roberts A."/>
            <person name="Saif S."/>
            <person name="Shea T."/>
            <person name="Shenoy N."/>
            <person name="Sisk P."/>
            <person name="Stolte C."/>
            <person name="Sykes S."/>
            <person name="Walk T."/>
            <person name="White J."/>
            <person name="Yandava C."/>
            <person name="Whatmore A.M."/>
            <person name="Perrett L.L."/>
            <person name="O'Callaghan D."/>
            <person name="Nusbaum C."/>
            <person name="Galagan J."/>
            <person name="Birren B."/>
        </authorList>
    </citation>
    <scope>NUCLEOTIDE SEQUENCE [LARGE SCALE GENOMIC DNA]</scope>
    <source>
        <strain evidence="1">M292/94/1</strain>
    </source>
</reference>
<name>A0A0E1WVC2_9HYPH</name>
<organism evidence="1">
    <name type="scientific">Brucella pinnipedialis M292/94/1</name>
    <dbReference type="NCBI Taxonomy" id="520462"/>
    <lineage>
        <taxon>Bacteria</taxon>
        <taxon>Pseudomonadati</taxon>
        <taxon>Pseudomonadota</taxon>
        <taxon>Alphaproteobacteria</taxon>
        <taxon>Hyphomicrobiales</taxon>
        <taxon>Brucellaceae</taxon>
        <taxon>Brucella/Ochrobactrum group</taxon>
        <taxon>Brucella</taxon>
    </lineage>
</organism>
<dbReference type="EMBL" id="EQ999534">
    <property type="protein sequence ID" value="EEZ28713.1"/>
    <property type="molecule type" value="Genomic_DNA"/>
</dbReference>
<dbReference type="Proteomes" id="UP000004659">
    <property type="component" value="Unassembled WGS sequence"/>
</dbReference>
<evidence type="ECO:0000313" key="1">
    <source>
        <dbReference type="EMBL" id="EEZ28713.1"/>
    </source>
</evidence>
<dbReference type="HOGENOM" id="CLU_2877045_0_0_5"/>
<dbReference type="GeneID" id="89808006"/>